<feature type="compositionally biased region" description="Basic and acidic residues" evidence="1">
    <location>
        <begin position="347"/>
        <end position="356"/>
    </location>
</feature>
<comment type="caution">
    <text evidence="2">The sequence shown here is derived from an EMBL/GenBank/DDBJ whole genome shotgun (WGS) entry which is preliminary data.</text>
</comment>
<gene>
    <name evidence="2" type="ORF">EZS28_027144</name>
</gene>
<evidence type="ECO:0000313" key="3">
    <source>
        <dbReference type="Proteomes" id="UP000324800"/>
    </source>
</evidence>
<organism evidence="2 3">
    <name type="scientific">Streblomastix strix</name>
    <dbReference type="NCBI Taxonomy" id="222440"/>
    <lineage>
        <taxon>Eukaryota</taxon>
        <taxon>Metamonada</taxon>
        <taxon>Preaxostyla</taxon>
        <taxon>Oxymonadida</taxon>
        <taxon>Streblomastigidae</taxon>
        <taxon>Streblomastix</taxon>
    </lineage>
</organism>
<evidence type="ECO:0000256" key="1">
    <source>
        <dbReference type="SAM" id="MobiDB-lite"/>
    </source>
</evidence>
<accession>A0A5J4V3K3</accession>
<evidence type="ECO:0000313" key="2">
    <source>
        <dbReference type="EMBL" id="KAA6377328.1"/>
    </source>
</evidence>
<name>A0A5J4V3K3_9EUKA</name>
<feature type="region of interest" description="Disordered" evidence="1">
    <location>
        <begin position="7"/>
        <end position="29"/>
    </location>
</feature>
<sequence>MVVVGILSSDLDNNDEFNGKDNPDQQQGEFSERVIVELDAKFVRLPENDAVTWLSPFINDGLDKVQQEQKKKERQTSMMVPSKYYGTDLAKMDQTGEMASEETCNEIKRLESSIKPFLHEHKQAPILVGDIDTPFERQTQMFAIHRIKRLEAGIVQLSSNNKEMYMNSILYTYYALRIVAGDSQNHGGVSVVPVQAKSVLKTGGSVTVLLWKESRDKVELVLKHAKLNQDLNSNIQFNTSREVNSNQSYQHSVNTGRGRGFARRYDFQKLKVISFMFGLQNIQPFYRWPHRVVNVNPPMFYPQKFGVQPPQKRAYNILNYQWPHTRRRFENTETTVTPVPAPKKKRNLMDRDHQSQ</sequence>
<reference evidence="2 3" key="1">
    <citation type="submission" date="2019-03" db="EMBL/GenBank/DDBJ databases">
        <title>Single cell metagenomics reveals metabolic interactions within the superorganism composed of flagellate Streblomastix strix and complex community of Bacteroidetes bacteria on its surface.</title>
        <authorList>
            <person name="Treitli S.C."/>
            <person name="Kolisko M."/>
            <person name="Husnik F."/>
            <person name="Keeling P."/>
            <person name="Hampl V."/>
        </authorList>
    </citation>
    <scope>NUCLEOTIDE SEQUENCE [LARGE SCALE GENOMIC DNA]</scope>
    <source>
        <strain evidence="2">ST1C</strain>
    </source>
</reference>
<protein>
    <submittedName>
        <fullName evidence="2">Uncharacterized protein</fullName>
    </submittedName>
</protein>
<dbReference type="EMBL" id="SNRW01009903">
    <property type="protein sequence ID" value="KAA6377328.1"/>
    <property type="molecule type" value="Genomic_DNA"/>
</dbReference>
<proteinExistence type="predicted"/>
<dbReference type="Proteomes" id="UP000324800">
    <property type="component" value="Unassembled WGS sequence"/>
</dbReference>
<dbReference type="AlphaFoldDB" id="A0A5J4V3K3"/>
<feature type="region of interest" description="Disordered" evidence="1">
    <location>
        <begin position="332"/>
        <end position="356"/>
    </location>
</feature>